<dbReference type="EMBL" id="AJWN02000043">
    <property type="protein sequence ID" value="OEE61852.1"/>
    <property type="molecule type" value="Genomic_DNA"/>
</dbReference>
<feature type="binding site" evidence="8">
    <location>
        <position position="121"/>
    </location>
    <ligand>
        <name>Fe cation</name>
        <dbReference type="ChEBI" id="CHEBI:24875"/>
    </ligand>
</feature>
<evidence type="ECO:0000313" key="10">
    <source>
        <dbReference type="Proteomes" id="UP000095039"/>
    </source>
</evidence>
<evidence type="ECO:0000256" key="5">
    <source>
        <dbReference type="ARBA" id="ARBA00023125"/>
    </source>
</evidence>
<feature type="binding site" evidence="7">
    <location>
        <position position="148"/>
    </location>
    <ligand>
        <name>Zn(2+)</name>
        <dbReference type="ChEBI" id="CHEBI:29105"/>
    </ligand>
</feature>
<dbReference type="AlphaFoldDB" id="A0A1E5C9I6"/>
<organism evidence="9 10">
    <name type="scientific">Enterovibrio norvegicus FF-454</name>
    <dbReference type="NCBI Taxonomy" id="1185651"/>
    <lineage>
        <taxon>Bacteria</taxon>
        <taxon>Pseudomonadati</taxon>
        <taxon>Pseudomonadota</taxon>
        <taxon>Gammaproteobacteria</taxon>
        <taxon>Vibrionales</taxon>
        <taxon>Vibrionaceae</taxon>
        <taxon>Enterovibrio</taxon>
    </lineage>
</organism>
<dbReference type="InterPro" id="IPR002481">
    <property type="entry name" value="FUR"/>
</dbReference>
<keyword evidence="8" id="KW-0408">Iron</keyword>
<dbReference type="Gene3D" id="3.30.1490.190">
    <property type="match status" value="1"/>
</dbReference>
<dbReference type="InterPro" id="IPR036388">
    <property type="entry name" value="WH-like_DNA-bd_sf"/>
</dbReference>
<evidence type="ECO:0000256" key="4">
    <source>
        <dbReference type="ARBA" id="ARBA00023015"/>
    </source>
</evidence>
<dbReference type="GO" id="GO:1900376">
    <property type="term" value="P:regulation of secondary metabolite biosynthetic process"/>
    <property type="evidence" value="ECO:0007669"/>
    <property type="project" value="TreeGrafter"/>
</dbReference>
<proteinExistence type="inferred from homology"/>
<accession>A0A1E5C9I6</accession>
<feature type="binding site" evidence="7">
    <location>
        <position position="107"/>
    </location>
    <ligand>
        <name>Zn(2+)</name>
        <dbReference type="ChEBI" id="CHEBI:29105"/>
    </ligand>
</feature>
<feature type="binding site" evidence="7">
    <location>
        <position position="104"/>
    </location>
    <ligand>
        <name>Zn(2+)</name>
        <dbReference type="ChEBI" id="CHEBI:29105"/>
    </ligand>
</feature>
<dbReference type="PANTHER" id="PTHR33202:SF6">
    <property type="entry name" value="ZINC UPTAKE REGULATION PROTEIN"/>
    <property type="match status" value="1"/>
</dbReference>
<dbReference type="GO" id="GO:0008270">
    <property type="term" value="F:zinc ion binding"/>
    <property type="evidence" value="ECO:0007669"/>
    <property type="project" value="TreeGrafter"/>
</dbReference>
<reference evidence="9 10" key="1">
    <citation type="journal article" date="2012" name="Science">
        <title>Ecological populations of bacteria act as socially cohesive units of antibiotic production and resistance.</title>
        <authorList>
            <person name="Cordero O.X."/>
            <person name="Wildschutte H."/>
            <person name="Kirkup B."/>
            <person name="Proehl S."/>
            <person name="Ngo L."/>
            <person name="Hussain F."/>
            <person name="Le Roux F."/>
            <person name="Mincer T."/>
            <person name="Polz M.F."/>
        </authorList>
    </citation>
    <scope>NUCLEOTIDE SEQUENCE [LARGE SCALE GENOMIC DNA]</scope>
    <source>
        <strain evidence="9 10">FF-454</strain>
    </source>
</reference>
<sequence>MKSVAAVIHHAEEHCKANGSRLTEKRKHVLTGLIKSDKALSAYELIDFCKNEFGETIPAMSVYRILVFLQDEKLVHKLNLANKFVACAHITCDHAHGVPQFLICNQCHKVSEINIEKSTIETLKNSVQAAGFHLVTPQIELNCVCETCLSAAA</sequence>
<dbReference type="SUPFAM" id="SSF46785">
    <property type="entry name" value="Winged helix' DNA-binding domain"/>
    <property type="match status" value="1"/>
</dbReference>
<keyword evidence="5" id="KW-0238">DNA-binding</keyword>
<evidence type="ECO:0000256" key="6">
    <source>
        <dbReference type="ARBA" id="ARBA00023163"/>
    </source>
</evidence>
<evidence type="ECO:0000256" key="7">
    <source>
        <dbReference type="PIRSR" id="PIRSR602481-1"/>
    </source>
</evidence>
<comment type="similarity">
    <text evidence="1">Belongs to the Fur family.</text>
</comment>
<dbReference type="GO" id="GO:0005829">
    <property type="term" value="C:cytosol"/>
    <property type="evidence" value="ECO:0007669"/>
    <property type="project" value="TreeGrafter"/>
</dbReference>
<name>A0A1E5C9I6_9GAMM</name>
<evidence type="ECO:0000256" key="1">
    <source>
        <dbReference type="ARBA" id="ARBA00007957"/>
    </source>
</evidence>
<feature type="binding site" evidence="7">
    <location>
        <position position="145"/>
    </location>
    <ligand>
        <name>Zn(2+)</name>
        <dbReference type="ChEBI" id="CHEBI:29105"/>
    </ligand>
</feature>
<keyword evidence="6" id="KW-0804">Transcription</keyword>
<protein>
    <submittedName>
        <fullName evidence="9">Fur family transcriptional regulator</fullName>
    </submittedName>
</protein>
<dbReference type="RefSeq" id="WP_016960462.1">
    <property type="nucleotide sequence ID" value="NZ_AJWN02000043.1"/>
</dbReference>
<dbReference type="GO" id="GO:0045892">
    <property type="term" value="P:negative regulation of DNA-templated transcription"/>
    <property type="evidence" value="ECO:0007669"/>
    <property type="project" value="TreeGrafter"/>
</dbReference>
<keyword evidence="4" id="KW-0805">Transcription regulation</keyword>
<keyword evidence="2" id="KW-0678">Repressor</keyword>
<dbReference type="PANTHER" id="PTHR33202">
    <property type="entry name" value="ZINC UPTAKE REGULATION PROTEIN"/>
    <property type="match status" value="1"/>
</dbReference>
<comment type="caution">
    <text evidence="9">The sequence shown here is derived from an EMBL/GenBank/DDBJ whole genome shotgun (WGS) entry which is preliminary data.</text>
</comment>
<evidence type="ECO:0000256" key="3">
    <source>
        <dbReference type="ARBA" id="ARBA00022833"/>
    </source>
</evidence>
<evidence type="ECO:0000256" key="8">
    <source>
        <dbReference type="PIRSR" id="PIRSR602481-2"/>
    </source>
</evidence>
<evidence type="ECO:0000256" key="2">
    <source>
        <dbReference type="ARBA" id="ARBA00022491"/>
    </source>
</evidence>
<dbReference type="InterPro" id="IPR036390">
    <property type="entry name" value="WH_DNA-bd_sf"/>
</dbReference>
<dbReference type="Gene3D" id="1.10.10.10">
    <property type="entry name" value="Winged helix-like DNA-binding domain superfamily/Winged helix DNA-binding domain"/>
    <property type="match status" value="1"/>
</dbReference>
<keyword evidence="10" id="KW-1185">Reference proteome</keyword>
<dbReference type="GO" id="GO:0000976">
    <property type="term" value="F:transcription cis-regulatory region binding"/>
    <property type="evidence" value="ECO:0007669"/>
    <property type="project" value="TreeGrafter"/>
</dbReference>
<comment type="cofactor">
    <cofactor evidence="7">
        <name>Zn(2+)</name>
        <dbReference type="ChEBI" id="CHEBI:29105"/>
    </cofactor>
    <text evidence="7">Binds 1 zinc ion per subunit.</text>
</comment>
<gene>
    <name evidence="9" type="ORF">A1OK_08840</name>
</gene>
<keyword evidence="7" id="KW-0479">Metal-binding</keyword>
<keyword evidence="3 7" id="KW-0862">Zinc</keyword>
<dbReference type="InterPro" id="IPR043135">
    <property type="entry name" value="Fur_C"/>
</dbReference>
<comment type="cofactor">
    <cofactor evidence="8">
        <name>Mn(2+)</name>
        <dbReference type="ChEBI" id="CHEBI:29035"/>
    </cofactor>
    <cofactor evidence="8">
        <name>Fe(2+)</name>
        <dbReference type="ChEBI" id="CHEBI:29033"/>
    </cofactor>
    <text evidence="8">Binds 1 Mn(2+) or Fe(2+) ion per subunit.</text>
</comment>
<dbReference type="Proteomes" id="UP000095039">
    <property type="component" value="Unassembled WGS sequence"/>
</dbReference>
<evidence type="ECO:0000313" key="9">
    <source>
        <dbReference type="EMBL" id="OEE61852.1"/>
    </source>
</evidence>
<dbReference type="GO" id="GO:0003700">
    <property type="term" value="F:DNA-binding transcription factor activity"/>
    <property type="evidence" value="ECO:0007669"/>
    <property type="project" value="InterPro"/>
</dbReference>
<dbReference type="Pfam" id="PF01475">
    <property type="entry name" value="FUR"/>
    <property type="match status" value="1"/>
</dbReference>